<dbReference type="Proteomes" id="UP001162060">
    <property type="component" value="Unassembled WGS sequence"/>
</dbReference>
<keyword evidence="1" id="KW-0732">Signal</keyword>
<dbReference type="EMBL" id="CAKLBY020000030">
    <property type="protein sequence ID" value="CAK7906249.1"/>
    <property type="molecule type" value="Genomic_DNA"/>
</dbReference>
<accession>A0AAV1TAH9</accession>
<protein>
    <recommendedName>
        <fullName evidence="4">RxLR effector candidate protein</fullName>
    </recommendedName>
</protein>
<dbReference type="AlphaFoldDB" id="A0AAV1TAH9"/>
<evidence type="ECO:0008006" key="4">
    <source>
        <dbReference type="Google" id="ProtNLM"/>
    </source>
</evidence>
<proteinExistence type="predicted"/>
<sequence length="298" mass="32802">MRSFYLFALAVSCVLLVLVDHASGLEGLEVRASGTDGAEDTNGLGPLTAAHDLENRGERALYLMENAIAMLKNASKWLKDKLNAFSTLFSRLRKPKNEGVTHVAGAKPKNEGMTHVAGAKLKNEGVTHVAGAKLKNKGVTHVAGAIAHKQQNSVDPIAPRFQKFPRDRPPAVVLEPVDELHGKDFQHAMKSLRKILSSNDPAVVWYKNLLVESGNNCGLVARHIYYMRTQDRTSAKLLALELAQFASWIVGGLKHKHVVKLVTEACDKYEDHIAKVVADRYVSMSSIAMDRHRSKLKL</sequence>
<gene>
    <name evidence="2" type="ORF">PM001_LOCUS3298</name>
</gene>
<feature type="signal peptide" evidence="1">
    <location>
        <begin position="1"/>
        <end position="24"/>
    </location>
</feature>
<evidence type="ECO:0000313" key="3">
    <source>
        <dbReference type="Proteomes" id="UP001162060"/>
    </source>
</evidence>
<evidence type="ECO:0000313" key="2">
    <source>
        <dbReference type="EMBL" id="CAK7906249.1"/>
    </source>
</evidence>
<feature type="chain" id="PRO_5043999067" description="RxLR effector candidate protein" evidence="1">
    <location>
        <begin position="25"/>
        <end position="298"/>
    </location>
</feature>
<name>A0AAV1TAH9_9STRA</name>
<comment type="caution">
    <text evidence="2">The sequence shown here is derived from an EMBL/GenBank/DDBJ whole genome shotgun (WGS) entry which is preliminary data.</text>
</comment>
<reference evidence="2" key="1">
    <citation type="submission" date="2024-01" db="EMBL/GenBank/DDBJ databases">
        <authorList>
            <person name="Webb A."/>
        </authorList>
    </citation>
    <scope>NUCLEOTIDE SEQUENCE</scope>
    <source>
        <strain evidence="2">Pm1</strain>
    </source>
</reference>
<organism evidence="2 3">
    <name type="scientific">Peronospora matthiolae</name>
    <dbReference type="NCBI Taxonomy" id="2874970"/>
    <lineage>
        <taxon>Eukaryota</taxon>
        <taxon>Sar</taxon>
        <taxon>Stramenopiles</taxon>
        <taxon>Oomycota</taxon>
        <taxon>Peronosporomycetes</taxon>
        <taxon>Peronosporales</taxon>
        <taxon>Peronosporaceae</taxon>
        <taxon>Peronospora</taxon>
    </lineage>
</organism>
<evidence type="ECO:0000256" key="1">
    <source>
        <dbReference type="SAM" id="SignalP"/>
    </source>
</evidence>